<gene>
    <name evidence="2" type="ORF">SAMN05216490_1298</name>
</gene>
<reference evidence="2 3" key="1">
    <citation type="submission" date="2016-10" db="EMBL/GenBank/DDBJ databases">
        <authorList>
            <person name="de Groot N.N."/>
        </authorList>
    </citation>
    <scope>NUCLEOTIDE SEQUENCE [LARGE SCALE GENOMIC DNA]</scope>
    <source>
        <strain evidence="2 3">MP1X4</strain>
    </source>
</reference>
<dbReference type="EMBL" id="LT629740">
    <property type="protein sequence ID" value="SDS51694.1"/>
    <property type="molecule type" value="Genomic_DNA"/>
</dbReference>
<dbReference type="Gene3D" id="3.10.450.50">
    <property type="match status" value="1"/>
</dbReference>
<protein>
    <submittedName>
        <fullName evidence="2">Ketosteroid isomerase-related protein</fullName>
    </submittedName>
</protein>
<keyword evidence="2" id="KW-0413">Isomerase</keyword>
<evidence type="ECO:0000313" key="2">
    <source>
        <dbReference type="EMBL" id="SDS51694.1"/>
    </source>
</evidence>
<dbReference type="Proteomes" id="UP000199679">
    <property type="component" value="Chromosome I"/>
</dbReference>
<dbReference type="STRING" id="652787.SAMN05216490_1298"/>
<dbReference type="RefSeq" id="WP_091370464.1">
    <property type="nucleotide sequence ID" value="NZ_LT629740.1"/>
</dbReference>
<evidence type="ECO:0000259" key="1">
    <source>
        <dbReference type="Pfam" id="PF12680"/>
    </source>
</evidence>
<organism evidence="2 3">
    <name type="scientific">Mucilaginibacter mallensis</name>
    <dbReference type="NCBI Taxonomy" id="652787"/>
    <lineage>
        <taxon>Bacteria</taxon>
        <taxon>Pseudomonadati</taxon>
        <taxon>Bacteroidota</taxon>
        <taxon>Sphingobacteriia</taxon>
        <taxon>Sphingobacteriales</taxon>
        <taxon>Sphingobacteriaceae</taxon>
        <taxon>Mucilaginibacter</taxon>
    </lineage>
</organism>
<dbReference type="Pfam" id="PF12680">
    <property type="entry name" value="SnoaL_2"/>
    <property type="match status" value="1"/>
</dbReference>
<dbReference type="SUPFAM" id="SSF54427">
    <property type="entry name" value="NTF2-like"/>
    <property type="match status" value="1"/>
</dbReference>
<dbReference type="GO" id="GO:0016853">
    <property type="term" value="F:isomerase activity"/>
    <property type="evidence" value="ECO:0007669"/>
    <property type="project" value="UniProtKB-KW"/>
</dbReference>
<dbReference type="InterPro" id="IPR037401">
    <property type="entry name" value="SnoaL-like"/>
</dbReference>
<dbReference type="InterPro" id="IPR032710">
    <property type="entry name" value="NTF2-like_dom_sf"/>
</dbReference>
<evidence type="ECO:0000313" key="3">
    <source>
        <dbReference type="Proteomes" id="UP000199679"/>
    </source>
</evidence>
<sequence>MDNKQVIEKFYNSFAACDAEGMISCYADDVTFKDPAFGLINGYDVKKMWRMLLKNPNLKIIASNINADDKTGSADWVAIYTFSLTGRKVTNKVHAQFKFSNGKITKHTDHFSFWKWAGQAFGLKGYLLGWTSLMQNKVRQQALARLEKFKG</sequence>
<name>A0A1H1SUT8_MUCMA</name>
<accession>A0A1H1SUT8</accession>
<dbReference type="AlphaFoldDB" id="A0A1H1SUT8"/>
<keyword evidence="3" id="KW-1185">Reference proteome</keyword>
<dbReference type="OrthoDB" id="391735at2"/>
<feature type="domain" description="SnoaL-like" evidence="1">
    <location>
        <begin position="7"/>
        <end position="107"/>
    </location>
</feature>
<proteinExistence type="predicted"/>